<keyword evidence="1" id="KW-0472">Membrane</keyword>
<dbReference type="Proteomes" id="UP001233999">
    <property type="component" value="Unassembled WGS sequence"/>
</dbReference>
<dbReference type="EMBL" id="JASPKZ010003878">
    <property type="protein sequence ID" value="KAJ9591258.1"/>
    <property type="molecule type" value="Genomic_DNA"/>
</dbReference>
<evidence type="ECO:0000256" key="1">
    <source>
        <dbReference type="SAM" id="Phobius"/>
    </source>
</evidence>
<reference evidence="2" key="2">
    <citation type="submission" date="2023-05" db="EMBL/GenBank/DDBJ databases">
        <authorList>
            <person name="Fouks B."/>
        </authorList>
    </citation>
    <scope>NUCLEOTIDE SEQUENCE</scope>
    <source>
        <strain evidence="2">Stay&amp;Tobe</strain>
        <tissue evidence="2">Testes</tissue>
    </source>
</reference>
<comment type="caution">
    <text evidence="2">The sequence shown here is derived from an EMBL/GenBank/DDBJ whole genome shotgun (WGS) entry which is preliminary data.</text>
</comment>
<gene>
    <name evidence="2" type="ORF">L9F63_002191</name>
</gene>
<accession>A0AAD8A2N0</accession>
<evidence type="ECO:0000313" key="2">
    <source>
        <dbReference type="EMBL" id="KAJ9591258.1"/>
    </source>
</evidence>
<keyword evidence="1" id="KW-0812">Transmembrane</keyword>
<organism evidence="2 3">
    <name type="scientific">Diploptera punctata</name>
    <name type="common">Pacific beetle cockroach</name>
    <dbReference type="NCBI Taxonomy" id="6984"/>
    <lineage>
        <taxon>Eukaryota</taxon>
        <taxon>Metazoa</taxon>
        <taxon>Ecdysozoa</taxon>
        <taxon>Arthropoda</taxon>
        <taxon>Hexapoda</taxon>
        <taxon>Insecta</taxon>
        <taxon>Pterygota</taxon>
        <taxon>Neoptera</taxon>
        <taxon>Polyneoptera</taxon>
        <taxon>Dictyoptera</taxon>
        <taxon>Blattodea</taxon>
        <taxon>Blaberoidea</taxon>
        <taxon>Blaberidae</taxon>
        <taxon>Diplopterinae</taxon>
        <taxon>Diploptera</taxon>
    </lineage>
</organism>
<dbReference type="AlphaFoldDB" id="A0AAD8A2N0"/>
<keyword evidence="1" id="KW-1133">Transmembrane helix</keyword>
<name>A0AAD8A2N0_DIPPU</name>
<proteinExistence type="predicted"/>
<sequence>MSFAYARENIKCNKDVVQMAYDVHCIHSHTKEDMNCNNDSLKLRWDYGNKEKGEIHFYILGKMCDISDYEVKLLRYNYSDISVHNITEKEVKLNKGICDKRNTLLVHSSKTVMEENPDTMSSNETKLSSCDQLKMVNFTYVYSSCYILEVQNSANEPCYFSDMICIETNFSQKSVYQQNITVFSQYMEQLHQLQHAVSNFNRLQVKSLTLEVWKNNISITHCNHTRDLVSRQYIVLQSSGAICLDKFNAMPCTLENDRIECSTHNVTDEYYCILVRLQHAPCIYGYNYGVWDGKLHCTFSGEIVSGKRTVTSKEEGKYSHTSINSGAAILIVCSVLLFTAFIAAFTYTLYKKWRHQSKLIDYEQTRPSVVIEVDGKMDPARPQIYLMYSRDCQPFMNVMKMFRSKLKEFLKCEVLDSFDPDCFEDMSRTGTNWPGKIIAKDNVRIVLVETKCAKLHLEAHLEDFKIVYGEPTSWDDYFMHGLKAVMHNPKYNSYHKLFIARIQGFASEEDKLEEITPYIRYDIPEDFYSLLTSISQQFNLTVSSDWKDNIHDLKEAITNLGNCVKDNKDYLDTFLAKKEVNGFRKFI</sequence>
<feature type="transmembrane region" description="Helical" evidence="1">
    <location>
        <begin position="327"/>
        <end position="350"/>
    </location>
</feature>
<evidence type="ECO:0008006" key="4">
    <source>
        <dbReference type="Google" id="ProtNLM"/>
    </source>
</evidence>
<reference evidence="2" key="1">
    <citation type="journal article" date="2023" name="IScience">
        <title>Live-bearing cockroach genome reveals convergent evolutionary mechanisms linked to viviparity in insects and beyond.</title>
        <authorList>
            <person name="Fouks B."/>
            <person name="Harrison M.C."/>
            <person name="Mikhailova A.A."/>
            <person name="Marchal E."/>
            <person name="English S."/>
            <person name="Carruthers M."/>
            <person name="Jennings E.C."/>
            <person name="Chiamaka E.L."/>
            <person name="Frigard R.A."/>
            <person name="Pippel M."/>
            <person name="Attardo G.M."/>
            <person name="Benoit J.B."/>
            <person name="Bornberg-Bauer E."/>
            <person name="Tobe S.S."/>
        </authorList>
    </citation>
    <scope>NUCLEOTIDE SEQUENCE</scope>
    <source>
        <strain evidence="2">Stay&amp;Tobe</strain>
    </source>
</reference>
<evidence type="ECO:0000313" key="3">
    <source>
        <dbReference type="Proteomes" id="UP001233999"/>
    </source>
</evidence>
<dbReference type="Gene3D" id="3.40.50.11530">
    <property type="match status" value="1"/>
</dbReference>
<keyword evidence="3" id="KW-1185">Reference proteome</keyword>
<protein>
    <recommendedName>
        <fullName evidence="4">SEFIR domain-containing protein</fullName>
    </recommendedName>
</protein>